<evidence type="ECO:0000313" key="5">
    <source>
        <dbReference type="Proteomes" id="UP000596857"/>
    </source>
</evidence>
<dbReference type="InterPro" id="IPR013196">
    <property type="entry name" value="HTH_11"/>
</dbReference>
<dbReference type="Proteomes" id="UP000596857">
    <property type="component" value="Unassembled WGS sequence"/>
</dbReference>
<dbReference type="InterPro" id="IPR051534">
    <property type="entry name" value="CBASS_pafABC_assoc_protein"/>
</dbReference>
<dbReference type="InterPro" id="IPR036388">
    <property type="entry name" value="WH-like_DNA-bd_sf"/>
</dbReference>
<dbReference type="Pfam" id="PF08279">
    <property type="entry name" value="HTH_11"/>
    <property type="match status" value="1"/>
</dbReference>
<evidence type="ECO:0000256" key="2">
    <source>
        <dbReference type="ARBA" id="ARBA00023163"/>
    </source>
</evidence>
<dbReference type="InterPro" id="IPR036390">
    <property type="entry name" value="WH_DNA-bd_sf"/>
</dbReference>
<dbReference type="InterPro" id="IPR026881">
    <property type="entry name" value="WYL_dom"/>
</dbReference>
<dbReference type="PANTHER" id="PTHR34580:SF1">
    <property type="entry name" value="PROTEIN PAFC"/>
    <property type="match status" value="1"/>
</dbReference>
<dbReference type="Gene3D" id="1.10.10.10">
    <property type="entry name" value="Winged helix-like DNA-binding domain superfamily/Winged helix DNA-binding domain"/>
    <property type="match status" value="1"/>
</dbReference>
<evidence type="ECO:0000259" key="3">
    <source>
        <dbReference type="PROSITE" id="PS51000"/>
    </source>
</evidence>
<evidence type="ECO:0000313" key="4">
    <source>
        <dbReference type="EMBL" id="NOU81028.1"/>
    </source>
</evidence>
<evidence type="ECO:0000256" key="1">
    <source>
        <dbReference type="ARBA" id="ARBA00023015"/>
    </source>
</evidence>
<dbReference type="Pfam" id="PF13280">
    <property type="entry name" value="WYL"/>
    <property type="match status" value="1"/>
</dbReference>
<comment type="caution">
    <text evidence="4">The sequence shown here is derived from an EMBL/GenBank/DDBJ whole genome shotgun (WGS) entry which is preliminary data.</text>
</comment>
<dbReference type="SUPFAM" id="SSF46785">
    <property type="entry name" value="Winged helix' DNA-binding domain"/>
    <property type="match status" value="1"/>
</dbReference>
<dbReference type="EMBL" id="WHOB01000059">
    <property type="protein sequence ID" value="NOU81028.1"/>
    <property type="molecule type" value="Genomic_DNA"/>
</dbReference>
<sequence>MKINRLLGIVVYLLNRETVSGRVLAGKFEVSARTIQRDIEAISLAGIPVGSLQGLNGGYYIMDSFKMNRQLLQPQDYAYILAALRGFVSGYDSRQAQDTVEKMVALSPDNAAVPQAFQLNLGVLKEGVGTGETIAVLEQAIREKHAVQFLYTNARLKASCRRVEPLLLTYKWYAWYLFAYCCEQEDYRLFRLSRMRDILPLPEPFPSDHGDAELLLAGHSDNRVYIHIKLLCPVEYRVLLEEALPNARLLETRGQKLVMGFTVPGEEQGWFGIILQHSHQVTVLEPESLREKLLARARMILDTYS</sequence>
<proteinExistence type="predicted"/>
<dbReference type="InterPro" id="IPR001034">
    <property type="entry name" value="DeoR_HTH"/>
</dbReference>
<feature type="domain" description="HTH deoR-type" evidence="3">
    <location>
        <begin position="2"/>
        <end position="61"/>
    </location>
</feature>
<keyword evidence="2" id="KW-0804">Transcription</keyword>
<protein>
    <submittedName>
        <fullName evidence="4">WYL domain-containing protein</fullName>
    </submittedName>
</protein>
<dbReference type="PROSITE" id="PS52050">
    <property type="entry name" value="WYL"/>
    <property type="match status" value="1"/>
</dbReference>
<dbReference type="PIRSF" id="PIRSF016838">
    <property type="entry name" value="PafC"/>
    <property type="match status" value="1"/>
</dbReference>
<name>A0ABX1YJ13_9BACL</name>
<keyword evidence="5" id="KW-1185">Reference proteome</keyword>
<dbReference type="RefSeq" id="WP_171718561.1">
    <property type="nucleotide sequence ID" value="NZ_WHOB01000059.1"/>
</dbReference>
<organism evidence="4 5">
    <name type="scientific">Paenibacillus phytohabitans</name>
    <dbReference type="NCBI Taxonomy" id="2654978"/>
    <lineage>
        <taxon>Bacteria</taxon>
        <taxon>Bacillati</taxon>
        <taxon>Bacillota</taxon>
        <taxon>Bacilli</taxon>
        <taxon>Bacillales</taxon>
        <taxon>Paenibacillaceae</taxon>
        <taxon>Paenibacillus</taxon>
    </lineage>
</organism>
<gene>
    <name evidence="4" type="ORF">GC101_19380</name>
</gene>
<dbReference type="PROSITE" id="PS51000">
    <property type="entry name" value="HTH_DEOR_2"/>
    <property type="match status" value="1"/>
</dbReference>
<dbReference type="InterPro" id="IPR028349">
    <property type="entry name" value="PafC-like"/>
</dbReference>
<accession>A0ABX1YJ13</accession>
<dbReference type="PANTHER" id="PTHR34580">
    <property type="match status" value="1"/>
</dbReference>
<keyword evidence="1" id="KW-0805">Transcription regulation</keyword>
<reference evidence="4 5" key="1">
    <citation type="submission" date="2019-10" db="EMBL/GenBank/DDBJ databases">
        <title>Description of Paenibacillus terricola sp. nov.</title>
        <authorList>
            <person name="Carlier A."/>
            <person name="Qi S."/>
        </authorList>
    </citation>
    <scope>NUCLEOTIDE SEQUENCE [LARGE SCALE GENOMIC DNA]</scope>
    <source>
        <strain evidence="4 5">LMG 31459</strain>
    </source>
</reference>